<feature type="domain" description="HTH CENPB-type" evidence="2">
    <location>
        <begin position="55"/>
        <end position="119"/>
    </location>
</feature>
<dbReference type="Gene3D" id="1.10.10.60">
    <property type="entry name" value="Homeodomain-like"/>
    <property type="match status" value="2"/>
</dbReference>
<evidence type="ECO:0000256" key="1">
    <source>
        <dbReference type="ARBA" id="ARBA00023125"/>
    </source>
</evidence>
<dbReference type="InterPro" id="IPR006600">
    <property type="entry name" value="HTH_CenpB_DNA-bd_dom"/>
</dbReference>
<dbReference type="SMART" id="SM00674">
    <property type="entry name" value="CENPB"/>
    <property type="match status" value="1"/>
</dbReference>
<protein>
    <submittedName>
        <fullName evidence="4">Major centromere autoantigen B-like</fullName>
    </submittedName>
</protein>
<reference evidence="4" key="1">
    <citation type="submission" date="2025-08" db="UniProtKB">
        <authorList>
            <consortium name="RefSeq"/>
        </authorList>
    </citation>
    <scope>IDENTIFICATION</scope>
</reference>
<keyword evidence="3" id="KW-1185">Reference proteome</keyword>
<name>A0ABM4BU26_HYDVU</name>
<dbReference type="InterPro" id="IPR050863">
    <property type="entry name" value="CenT-Element_Derived"/>
</dbReference>
<dbReference type="InterPro" id="IPR009057">
    <property type="entry name" value="Homeodomain-like_sf"/>
</dbReference>
<evidence type="ECO:0000313" key="3">
    <source>
        <dbReference type="Proteomes" id="UP001652625"/>
    </source>
</evidence>
<evidence type="ECO:0000313" key="4">
    <source>
        <dbReference type="RefSeq" id="XP_065652673.1"/>
    </source>
</evidence>
<dbReference type="RefSeq" id="XP_065652673.1">
    <property type="nucleotide sequence ID" value="XM_065796601.1"/>
</dbReference>
<dbReference type="GeneID" id="136079928"/>
<accession>A0ABM4BU26</accession>
<organism evidence="3 4">
    <name type="scientific">Hydra vulgaris</name>
    <name type="common">Hydra</name>
    <name type="synonym">Hydra attenuata</name>
    <dbReference type="NCBI Taxonomy" id="6087"/>
    <lineage>
        <taxon>Eukaryota</taxon>
        <taxon>Metazoa</taxon>
        <taxon>Cnidaria</taxon>
        <taxon>Hydrozoa</taxon>
        <taxon>Hydroidolina</taxon>
        <taxon>Anthoathecata</taxon>
        <taxon>Aplanulata</taxon>
        <taxon>Hydridae</taxon>
        <taxon>Hydra</taxon>
    </lineage>
</organism>
<dbReference type="PANTHER" id="PTHR19303:SF73">
    <property type="entry name" value="PROTEIN PDC2"/>
    <property type="match status" value="1"/>
</dbReference>
<dbReference type="PANTHER" id="PTHR19303">
    <property type="entry name" value="TRANSPOSON"/>
    <property type="match status" value="1"/>
</dbReference>
<evidence type="ECO:0000259" key="2">
    <source>
        <dbReference type="PROSITE" id="PS51253"/>
    </source>
</evidence>
<dbReference type="PROSITE" id="PS51253">
    <property type="entry name" value="HTH_CENPB"/>
    <property type="match status" value="1"/>
</dbReference>
<sequence length="119" mass="13909">MASKRLHKENNSNLESEKGKTNKGVLIIFDIPPNTLSTWRKNKDKIFNAIRLRNLAKRVKVDTCYQVNKAVLKWFKQMRANNVPISGLLVKEKPLYFAKKLSFENFQASNGWPDKFRKK</sequence>
<proteinExistence type="predicted"/>
<dbReference type="Pfam" id="PF03221">
    <property type="entry name" value="HTH_Tnp_Tc5"/>
    <property type="match status" value="1"/>
</dbReference>
<dbReference type="Proteomes" id="UP001652625">
    <property type="component" value="Chromosome 05"/>
</dbReference>
<gene>
    <name evidence="4" type="primary">LOC136079928</name>
</gene>
<keyword evidence="1" id="KW-0238">DNA-binding</keyword>
<dbReference type="SUPFAM" id="SSF46689">
    <property type="entry name" value="Homeodomain-like"/>
    <property type="match status" value="2"/>
</dbReference>